<dbReference type="RefSeq" id="WP_141463749.1">
    <property type="nucleotide sequence ID" value="NZ_RBZW01000016.1"/>
</dbReference>
<dbReference type="OrthoDB" id="350437at2157"/>
<feature type="compositionally biased region" description="Polar residues" evidence="1">
    <location>
        <begin position="68"/>
        <end position="77"/>
    </location>
</feature>
<name>A0A4V3VLH5_9EURY</name>
<comment type="caution">
    <text evidence="2">The sequence shown here is derived from an EMBL/GenBank/DDBJ whole genome shotgun (WGS) entry which is preliminary data.</text>
</comment>
<proteinExistence type="predicted"/>
<dbReference type="SUPFAM" id="SSF56112">
    <property type="entry name" value="Protein kinase-like (PK-like)"/>
    <property type="match status" value="1"/>
</dbReference>
<evidence type="ECO:0000313" key="3">
    <source>
        <dbReference type="Proteomes" id="UP000318864"/>
    </source>
</evidence>
<keyword evidence="3" id="KW-1185">Reference proteome</keyword>
<accession>A0A4V3VLH5</accession>
<dbReference type="Proteomes" id="UP000318864">
    <property type="component" value="Unassembled WGS sequence"/>
</dbReference>
<evidence type="ECO:0000256" key="1">
    <source>
        <dbReference type="SAM" id="MobiDB-lite"/>
    </source>
</evidence>
<feature type="region of interest" description="Disordered" evidence="1">
    <location>
        <begin position="65"/>
        <end position="95"/>
    </location>
</feature>
<dbReference type="AlphaFoldDB" id="A0A4V3VLH5"/>
<feature type="compositionally biased region" description="Polar residues" evidence="1">
    <location>
        <begin position="85"/>
        <end position="95"/>
    </location>
</feature>
<sequence>MVLETIETIVSEALESDVLARLTRSAPVGRSVSPPFADDPGCRPVLAHGDYQPSNLLAAPDGTVTGVFDSTSPTLATRSLEPKRGSSTSTVGSRQ</sequence>
<dbReference type="Gene3D" id="3.90.1200.10">
    <property type="match status" value="1"/>
</dbReference>
<dbReference type="InterPro" id="IPR011009">
    <property type="entry name" value="Kinase-like_dom_sf"/>
</dbReference>
<protein>
    <submittedName>
        <fullName evidence="2">Uncharacterized protein</fullName>
    </submittedName>
</protein>
<dbReference type="EMBL" id="RBZW01000016">
    <property type="protein sequence ID" value="THE65677.1"/>
    <property type="molecule type" value="Genomic_DNA"/>
</dbReference>
<evidence type="ECO:0000313" key="2">
    <source>
        <dbReference type="EMBL" id="THE65677.1"/>
    </source>
</evidence>
<gene>
    <name evidence="2" type="ORF">D8Y22_05730</name>
</gene>
<organism evidence="2 3">
    <name type="scientific">Salinadaptatus halalkaliphilus</name>
    <dbReference type="NCBI Taxonomy" id="2419781"/>
    <lineage>
        <taxon>Archaea</taxon>
        <taxon>Methanobacteriati</taxon>
        <taxon>Methanobacteriota</taxon>
        <taxon>Stenosarchaea group</taxon>
        <taxon>Halobacteria</taxon>
        <taxon>Halobacteriales</taxon>
        <taxon>Natrialbaceae</taxon>
        <taxon>Salinadaptatus</taxon>
    </lineage>
</organism>
<reference evidence="2 3" key="1">
    <citation type="submission" date="2018-10" db="EMBL/GenBank/DDBJ databases">
        <title>Natronolimnobius sp. XQ-INN 246 isolated from Inner Mongolia Autonomous Region of China.</title>
        <authorList>
            <person name="Xue Q."/>
        </authorList>
    </citation>
    <scope>NUCLEOTIDE SEQUENCE [LARGE SCALE GENOMIC DNA]</scope>
    <source>
        <strain evidence="2 3">XQ-INN 246</strain>
    </source>
</reference>